<evidence type="ECO:0000256" key="2">
    <source>
        <dbReference type="SAM" id="MobiDB-lite"/>
    </source>
</evidence>
<dbReference type="OrthoDB" id="1902038at2759"/>
<dbReference type="Proteomes" id="UP000507470">
    <property type="component" value="Unassembled WGS sequence"/>
</dbReference>
<keyword evidence="1" id="KW-0479">Metal-binding</keyword>
<keyword evidence="1" id="KW-0863">Zinc-finger</keyword>
<name>A0A6J8AZW0_MYTCO</name>
<feature type="domain" description="SWIM-type" evidence="3">
    <location>
        <begin position="128"/>
        <end position="159"/>
    </location>
</feature>
<protein>
    <recommendedName>
        <fullName evidence="3">SWIM-type domain-containing protein</fullName>
    </recommendedName>
</protein>
<evidence type="ECO:0000313" key="4">
    <source>
        <dbReference type="EMBL" id="CAC5376420.1"/>
    </source>
</evidence>
<proteinExistence type="predicted"/>
<evidence type="ECO:0000259" key="3">
    <source>
        <dbReference type="PROSITE" id="PS50966"/>
    </source>
</evidence>
<dbReference type="InterPro" id="IPR007527">
    <property type="entry name" value="Znf_SWIM"/>
</dbReference>
<evidence type="ECO:0000256" key="1">
    <source>
        <dbReference type="PROSITE-ProRule" id="PRU00325"/>
    </source>
</evidence>
<keyword evidence="1" id="KW-0862">Zinc</keyword>
<reference evidence="4 5" key="1">
    <citation type="submission" date="2020-06" db="EMBL/GenBank/DDBJ databases">
        <authorList>
            <person name="Li R."/>
            <person name="Bekaert M."/>
        </authorList>
    </citation>
    <scope>NUCLEOTIDE SEQUENCE [LARGE SCALE GENOMIC DNA]</scope>
    <source>
        <strain evidence="5">wild</strain>
    </source>
</reference>
<accession>A0A6J8AZW0</accession>
<dbReference type="PROSITE" id="PS50966">
    <property type="entry name" value="ZF_SWIM"/>
    <property type="match status" value="1"/>
</dbReference>
<feature type="region of interest" description="Disordered" evidence="2">
    <location>
        <begin position="278"/>
        <end position="310"/>
    </location>
</feature>
<evidence type="ECO:0000313" key="5">
    <source>
        <dbReference type="Proteomes" id="UP000507470"/>
    </source>
</evidence>
<organism evidence="4 5">
    <name type="scientific">Mytilus coruscus</name>
    <name type="common">Sea mussel</name>
    <dbReference type="NCBI Taxonomy" id="42192"/>
    <lineage>
        <taxon>Eukaryota</taxon>
        <taxon>Metazoa</taxon>
        <taxon>Spiralia</taxon>
        <taxon>Lophotrochozoa</taxon>
        <taxon>Mollusca</taxon>
        <taxon>Bivalvia</taxon>
        <taxon>Autobranchia</taxon>
        <taxon>Pteriomorphia</taxon>
        <taxon>Mytilida</taxon>
        <taxon>Mytiloidea</taxon>
        <taxon>Mytilidae</taxon>
        <taxon>Mytilinae</taxon>
        <taxon>Mytilus</taxon>
    </lineage>
</organism>
<dbReference type="AlphaFoldDB" id="A0A6J8AZW0"/>
<dbReference type="EMBL" id="CACVKT020002187">
    <property type="protein sequence ID" value="CAC5376420.1"/>
    <property type="molecule type" value="Genomic_DNA"/>
</dbReference>
<dbReference type="GO" id="GO:0008270">
    <property type="term" value="F:zinc ion binding"/>
    <property type="evidence" value="ECO:0007669"/>
    <property type="project" value="UniProtKB-KW"/>
</dbReference>
<gene>
    <name evidence="4" type="ORF">MCOR_13069</name>
</gene>
<sequence length="310" mass="35198">MMKLAENVVLLDATYKGLTAYGYSFYALVARDEQQGRGTPLSYCISSDDTGEVVKIFLRSLKTTAENHGFDFCPSYLDETLKNMGGQREDKSKLTAENMLKAGLDQTVQWTSSTECAVPLQTAFGTIHNVDIVNVVCNCPAATTRGMCKHVHLVELIASKRNIDLTVERRSEAMDVFNAEQYFYDRDNNQPWYTLCLCDGSKMVVPSPYIQSTSIDETRQQLKEDKETTDQAIKRKIEEINIYVNNKNFQTIDVKKKKTILQALTTALHICKTTNFSKTTRKRKQQPLFPSRKSKSSKTDHDYSVSRCVF</sequence>
<keyword evidence="5" id="KW-1185">Reference proteome</keyword>